<organism evidence="1 2">
    <name type="scientific">Leucogyrophana mollusca</name>
    <dbReference type="NCBI Taxonomy" id="85980"/>
    <lineage>
        <taxon>Eukaryota</taxon>
        <taxon>Fungi</taxon>
        <taxon>Dikarya</taxon>
        <taxon>Basidiomycota</taxon>
        <taxon>Agaricomycotina</taxon>
        <taxon>Agaricomycetes</taxon>
        <taxon>Agaricomycetidae</taxon>
        <taxon>Boletales</taxon>
        <taxon>Boletales incertae sedis</taxon>
        <taxon>Leucogyrophana</taxon>
    </lineage>
</organism>
<dbReference type="EMBL" id="MU266391">
    <property type="protein sequence ID" value="KAH7926001.1"/>
    <property type="molecule type" value="Genomic_DNA"/>
</dbReference>
<dbReference type="Proteomes" id="UP000790709">
    <property type="component" value="Unassembled WGS sequence"/>
</dbReference>
<sequence>MPARTKTASVQLPDLLASTSPFELRTNRHCRSVSSASEKWLKEVGVDVGDQWRKTKVGLLAALCYPRADPTQLRLVTDFLSLLVAADEHGYDGAHDPFARMADRLSRAGYKNPAWCMRFHRSLRAYREARSHLALDADSDVVPDLETYVELRRDASGLRMAFDLVEYAGGLELPERVFGRSMLRLVECACDIVAWSEDIASCAKAQSSNKHTIVNVLMKERGISLAAALMQAGTLVQQSIDAFLAAERALPSWRDHTVDADMRFYVQGLRDWIAGSVNWYYESERYFGDKGNEVRMFGWVFLPVKA</sequence>
<reference evidence="1" key="1">
    <citation type="journal article" date="2021" name="New Phytol.">
        <title>Evolutionary innovations through gain and loss of genes in the ectomycorrhizal Boletales.</title>
        <authorList>
            <person name="Wu G."/>
            <person name="Miyauchi S."/>
            <person name="Morin E."/>
            <person name="Kuo A."/>
            <person name="Drula E."/>
            <person name="Varga T."/>
            <person name="Kohler A."/>
            <person name="Feng B."/>
            <person name="Cao Y."/>
            <person name="Lipzen A."/>
            <person name="Daum C."/>
            <person name="Hundley H."/>
            <person name="Pangilinan J."/>
            <person name="Johnson J."/>
            <person name="Barry K."/>
            <person name="LaButti K."/>
            <person name="Ng V."/>
            <person name="Ahrendt S."/>
            <person name="Min B."/>
            <person name="Choi I.G."/>
            <person name="Park H."/>
            <person name="Plett J.M."/>
            <person name="Magnuson J."/>
            <person name="Spatafora J.W."/>
            <person name="Nagy L.G."/>
            <person name="Henrissat B."/>
            <person name="Grigoriev I.V."/>
            <person name="Yang Z.L."/>
            <person name="Xu J."/>
            <person name="Martin F.M."/>
        </authorList>
    </citation>
    <scope>NUCLEOTIDE SEQUENCE</scope>
    <source>
        <strain evidence="1">KUC20120723A-06</strain>
    </source>
</reference>
<accession>A0ACB8BJE3</accession>
<comment type="caution">
    <text evidence="1">The sequence shown here is derived from an EMBL/GenBank/DDBJ whole genome shotgun (WGS) entry which is preliminary data.</text>
</comment>
<gene>
    <name evidence="1" type="ORF">BV22DRAFT_1033394</name>
</gene>
<evidence type="ECO:0000313" key="1">
    <source>
        <dbReference type="EMBL" id="KAH7926001.1"/>
    </source>
</evidence>
<name>A0ACB8BJE3_9AGAM</name>
<keyword evidence="2" id="KW-1185">Reference proteome</keyword>
<protein>
    <submittedName>
        <fullName evidence="1">Terpenoid synthase</fullName>
    </submittedName>
</protein>
<proteinExistence type="predicted"/>
<evidence type="ECO:0000313" key="2">
    <source>
        <dbReference type="Proteomes" id="UP000790709"/>
    </source>
</evidence>